<protein>
    <submittedName>
        <fullName evidence="2">6345_t:CDS:1</fullName>
    </submittedName>
</protein>
<accession>A0A9N9AWU6</accession>
<proteinExistence type="predicted"/>
<dbReference type="Proteomes" id="UP000789706">
    <property type="component" value="Unassembled WGS sequence"/>
</dbReference>
<dbReference type="GO" id="GO:0046856">
    <property type="term" value="P:phosphatidylinositol dephosphorylation"/>
    <property type="evidence" value="ECO:0007669"/>
    <property type="project" value="InterPro"/>
</dbReference>
<dbReference type="Gene3D" id="3.60.10.10">
    <property type="entry name" value="Endonuclease/exonuclease/phosphatase"/>
    <property type="match status" value="1"/>
</dbReference>
<dbReference type="OrthoDB" id="405996at2759"/>
<dbReference type="GO" id="GO:0004439">
    <property type="term" value="F:phosphatidylinositol-4,5-bisphosphate 5-phosphatase activity"/>
    <property type="evidence" value="ECO:0007669"/>
    <property type="project" value="TreeGrafter"/>
</dbReference>
<reference evidence="2" key="1">
    <citation type="submission" date="2021-06" db="EMBL/GenBank/DDBJ databases">
        <authorList>
            <person name="Kallberg Y."/>
            <person name="Tangrot J."/>
            <person name="Rosling A."/>
        </authorList>
    </citation>
    <scope>NUCLEOTIDE SEQUENCE</scope>
    <source>
        <strain evidence="2">AZ414A</strain>
    </source>
</reference>
<evidence type="ECO:0000259" key="1">
    <source>
        <dbReference type="Pfam" id="PF22669"/>
    </source>
</evidence>
<dbReference type="EMBL" id="CAJVPK010000742">
    <property type="protein sequence ID" value="CAG8545047.1"/>
    <property type="molecule type" value="Genomic_DNA"/>
</dbReference>
<gene>
    <name evidence="2" type="ORF">DEBURN_LOCUS6812</name>
</gene>
<evidence type="ECO:0000313" key="2">
    <source>
        <dbReference type="EMBL" id="CAG8545047.1"/>
    </source>
</evidence>
<feature type="domain" description="Inositol polyphosphate-related phosphatase" evidence="1">
    <location>
        <begin position="45"/>
        <end position="88"/>
    </location>
</feature>
<organism evidence="2 3">
    <name type="scientific">Diversispora eburnea</name>
    <dbReference type="NCBI Taxonomy" id="1213867"/>
    <lineage>
        <taxon>Eukaryota</taxon>
        <taxon>Fungi</taxon>
        <taxon>Fungi incertae sedis</taxon>
        <taxon>Mucoromycota</taxon>
        <taxon>Glomeromycotina</taxon>
        <taxon>Glomeromycetes</taxon>
        <taxon>Diversisporales</taxon>
        <taxon>Diversisporaceae</taxon>
        <taxon>Diversispora</taxon>
    </lineage>
</organism>
<dbReference type="PANTHER" id="PTHR11200">
    <property type="entry name" value="INOSITOL 5-PHOSPHATASE"/>
    <property type="match status" value="1"/>
</dbReference>
<evidence type="ECO:0000313" key="3">
    <source>
        <dbReference type="Proteomes" id="UP000789706"/>
    </source>
</evidence>
<dbReference type="InterPro" id="IPR046985">
    <property type="entry name" value="IP5"/>
</dbReference>
<keyword evidence="3" id="KW-1185">Reference proteome</keyword>
<dbReference type="SUPFAM" id="SSF56219">
    <property type="entry name" value="DNase I-like"/>
    <property type="match status" value="1"/>
</dbReference>
<name>A0A9N9AWU6_9GLOM</name>
<dbReference type="Pfam" id="PF22669">
    <property type="entry name" value="Exo_endo_phos2"/>
    <property type="match status" value="1"/>
</dbReference>
<sequence>MNYRIDLRREQVVKLIEEQDLTTLLQYDQLTHELSTFPYFSNFKEAHRIPSWTDRIIFKTRLSEIIENIRYESHINVIGFSDHLPITGIFLVEFNWQRERELLVQVSIPKLGKEVPLAKQTK</sequence>
<dbReference type="InterPro" id="IPR000300">
    <property type="entry name" value="IPPc"/>
</dbReference>
<dbReference type="PANTHER" id="PTHR11200:SF300">
    <property type="entry name" value="TYPE II INOSITOL 1,4,5-TRISPHOSPHATE 5-PHOSPHATASE"/>
    <property type="match status" value="1"/>
</dbReference>
<dbReference type="InterPro" id="IPR036691">
    <property type="entry name" value="Endo/exonu/phosph_ase_sf"/>
</dbReference>
<dbReference type="AlphaFoldDB" id="A0A9N9AWU6"/>
<comment type="caution">
    <text evidence="2">The sequence shown here is derived from an EMBL/GenBank/DDBJ whole genome shotgun (WGS) entry which is preliminary data.</text>
</comment>